<accession>A0AAV3A8Q6</accession>
<dbReference type="AlphaFoldDB" id="A0AAV3A8Q6"/>
<dbReference type="Proteomes" id="UP001181693">
    <property type="component" value="Unassembled WGS sequence"/>
</dbReference>
<gene>
    <name evidence="1" type="ORF">GDO54_014433</name>
</gene>
<dbReference type="EMBL" id="DYDO01000006">
    <property type="protein sequence ID" value="DBA23524.1"/>
    <property type="molecule type" value="Genomic_DNA"/>
</dbReference>
<organism evidence="1 2">
    <name type="scientific">Pyxicephalus adspersus</name>
    <name type="common">African bullfrog</name>
    <dbReference type="NCBI Taxonomy" id="30357"/>
    <lineage>
        <taxon>Eukaryota</taxon>
        <taxon>Metazoa</taxon>
        <taxon>Chordata</taxon>
        <taxon>Craniata</taxon>
        <taxon>Vertebrata</taxon>
        <taxon>Euteleostomi</taxon>
        <taxon>Amphibia</taxon>
        <taxon>Batrachia</taxon>
        <taxon>Anura</taxon>
        <taxon>Neobatrachia</taxon>
        <taxon>Ranoidea</taxon>
        <taxon>Pyxicephalidae</taxon>
        <taxon>Pyxicephalinae</taxon>
        <taxon>Pyxicephalus</taxon>
    </lineage>
</organism>
<comment type="caution">
    <text evidence="1">The sequence shown here is derived from an EMBL/GenBank/DDBJ whole genome shotgun (WGS) entry which is preliminary data.</text>
</comment>
<keyword evidence="2" id="KW-1185">Reference proteome</keyword>
<sequence>MCGGPVSRTSMTDLFCAELLTALTLVNFRCALVFSLRCVFAEQSLKFTVFVASDLTVAVKITFCSETDTLVESFAFPLVLMDVEHKLDAFLIVSLFWTGVPTTTFIPVPACALPSVF</sequence>
<evidence type="ECO:0000313" key="2">
    <source>
        <dbReference type="Proteomes" id="UP001181693"/>
    </source>
</evidence>
<reference evidence="1" key="1">
    <citation type="thesis" date="2020" institute="ProQuest LLC" country="789 East Eisenhower Parkway, Ann Arbor, MI, USA">
        <title>Comparative Genomics and Chromosome Evolution.</title>
        <authorList>
            <person name="Mudd A.B."/>
        </authorList>
    </citation>
    <scope>NUCLEOTIDE SEQUENCE</scope>
    <source>
        <strain evidence="1">1538</strain>
        <tissue evidence="1">Blood</tissue>
    </source>
</reference>
<name>A0AAV3A8Q6_PYXAD</name>
<proteinExistence type="predicted"/>
<evidence type="ECO:0000313" key="1">
    <source>
        <dbReference type="EMBL" id="DBA23524.1"/>
    </source>
</evidence>
<evidence type="ECO:0008006" key="3">
    <source>
        <dbReference type="Google" id="ProtNLM"/>
    </source>
</evidence>
<protein>
    <recommendedName>
        <fullName evidence="3">Secreted protein</fullName>
    </recommendedName>
</protein>